<feature type="transmembrane region" description="Helical" evidence="5">
    <location>
        <begin position="176"/>
        <end position="197"/>
    </location>
</feature>
<protein>
    <submittedName>
        <fullName evidence="6">Transporter</fullName>
    </submittedName>
</protein>
<dbReference type="AlphaFoldDB" id="A0A8J3H491"/>
<feature type="transmembrane region" description="Helical" evidence="5">
    <location>
        <begin position="46"/>
        <end position="73"/>
    </location>
</feature>
<evidence type="ECO:0000256" key="2">
    <source>
        <dbReference type="ARBA" id="ARBA00022692"/>
    </source>
</evidence>
<dbReference type="EMBL" id="BNAP01000001">
    <property type="protein sequence ID" value="GHG80753.1"/>
    <property type="molecule type" value="Genomic_DNA"/>
</dbReference>
<evidence type="ECO:0000256" key="1">
    <source>
        <dbReference type="ARBA" id="ARBA00004141"/>
    </source>
</evidence>
<evidence type="ECO:0000256" key="4">
    <source>
        <dbReference type="ARBA" id="ARBA00023136"/>
    </source>
</evidence>
<gene>
    <name evidence="6" type="ORF">GCM10010961_04170</name>
</gene>
<feature type="transmembrane region" description="Helical" evidence="5">
    <location>
        <begin position="119"/>
        <end position="140"/>
    </location>
</feature>
<keyword evidence="3 5" id="KW-1133">Transmembrane helix</keyword>
<evidence type="ECO:0000256" key="3">
    <source>
        <dbReference type="ARBA" id="ARBA00022989"/>
    </source>
</evidence>
<feature type="transmembrane region" description="Helical" evidence="5">
    <location>
        <begin position="93"/>
        <end position="113"/>
    </location>
</feature>
<organism evidence="6 7">
    <name type="scientific">Pseudodonghicola xiamenensis</name>
    <dbReference type="NCBI Taxonomy" id="337702"/>
    <lineage>
        <taxon>Bacteria</taxon>
        <taxon>Pseudomonadati</taxon>
        <taxon>Pseudomonadota</taxon>
        <taxon>Alphaproteobacteria</taxon>
        <taxon>Rhodobacterales</taxon>
        <taxon>Paracoccaceae</taxon>
        <taxon>Pseudodonghicola</taxon>
    </lineage>
</organism>
<dbReference type="InterPro" id="IPR052951">
    <property type="entry name" value="Tellurite_res_ion_channel"/>
</dbReference>
<dbReference type="Gene3D" id="1.50.10.150">
    <property type="entry name" value="Voltage-dependent anion channel"/>
    <property type="match status" value="1"/>
</dbReference>
<dbReference type="Pfam" id="PF03595">
    <property type="entry name" value="SLAC1"/>
    <property type="match status" value="1"/>
</dbReference>
<feature type="transmembrane region" description="Helical" evidence="5">
    <location>
        <begin position="266"/>
        <end position="286"/>
    </location>
</feature>
<reference evidence="6" key="1">
    <citation type="journal article" date="2014" name="Int. J. Syst. Evol. Microbiol.">
        <title>Complete genome sequence of Corynebacterium casei LMG S-19264T (=DSM 44701T), isolated from a smear-ripened cheese.</title>
        <authorList>
            <consortium name="US DOE Joint Genome Institute (JGI-PGF)"/>
            <person name="Walter F."/>
            <person name="Albersmeier A."/>
            <person name="Kalinowski J."/>
            <person name="Ruckert C."/>
        </authorList>
    </citation>
    <scope>NUCLEOTIDE SEQUENCE</scope>
    <source>
        <strain evidence="6">CGMCC 1.7081</strain>
    </source>
</reference>
<dbReference type="InterPro" id="IPR004695">
    <property type="entry name" value="SLAC1/Mae1/Ssu1/TehA"/>
</dbReference>
<name>A0A8J3H491_9RHOB</name>
<feature type="transmembrane region" description="Helical" evidence="5">
    <location>
        <begin position="292"/>
        <end position="314"/>
    </location>
</feature>
<dbReference type="CDD" id="cd09323">
    <property type="entry name" value="TDT_SLAC1_like"/>
    <property type="match status" value="1"/>
</dbReference>
<keyword evidence="2 5" id="KW-0812">Transmembrane</keyword>
<keyword evidence="4 5" id="KW-0472">Membrane</keyword>
<evidence type="ECO:0000256" key="5">
    <source>
        <dbReference type="SAM" id="Phobius"/>
    </source>
</evidence>
<keyword evidence="7" id="KW-1185">Reference proteome</keyword>
<dbReference type="Proteomes" id="UP000611500">
    <property type="component" value="Unassembled WGS sequence"/>
</dbReference>
<dbReference type="GO" id="GO:0005886">
    <property type="term" value="C:plasma membrane"/>
    <property type="evidence" value="ECO:0007669"/>
    <property type="project" value="TreeGrafter"/>
</dbReference>
<dbReference type="PANTHER" id="PTHR37955">
    <property type="entry name" value="TELLURITE RESISTANCE PROTEIN TEHA"/>
    <property type="match status" value="1"/>
</dbReference>
<feature type="transmembrane region" description="Helical" evidence="5">
    <location>
        <begin position="21"/>
        <end position="40"/>
    </location>
</feature>
<dbReference type="GO" id="GO:0046583">
    <property type="term" value="F:monoatomic cation efflux transmembrane transporter activity"/>
    <property type="evidence" value="ECO:0007669"/>
    <property type="project" value="TreeGrafter"/>
</dbReference>
<sequence length="329" mass="35241">MSSVVDPAAPVVSGAQRLSHFPVTFFAVAMGLMGLVLALHGAGRTLAWAAVLGQGVFYAAAVVFVAIGAVYLLKLLRYPAAVRAEWNHPVKLAFFPAMTVALLLTATACLGEYPSLARALWILGTVGQGILTIAVISGWISHRSFEVAHLTPAWFIPAVGNVIVPIAGAQMGYNEISWLFFSGGIVFWIVLLTLVMNRLVFHNPIPARLFPTLAILIAPPAVAFVAYYQLVGQVDPFARILLNTAYVFAVLMLVQVPKLLALPFALSWWALSFPVAGLTIASLLYARVAQSSAHLLVGYGALAVLCTVIAGLIWRTLVAIARKQICQPE</sequence>
<proteinExistence type="predicted"/>
<dbReference type="RefSeq" id="WP_028092161.1">
    <property type="nucleotide sequence ID" value="NZ_BNAP01000001.1"/>
</dbReference>
<feature type="transmembrane region" description="Helical" evidence="5">
    <location>
        <begin position="152"/>
        <end position="170"/>
    </location>
</feature>
<comment type="caution">
    <text evidence="6">The sequence shown here is derived from an EMBL/GenBank/DDBJ whole genome shotgun (WGS) entry which is preliminary data.</text>
</comment>
<feature type="transmembrane region" description="Helical" evidence="5">
    <location>
        <begin position="236"/>
        <end position="254"/>
    </location>
</feature>
<accession>A0A8J3H491</accession>
<reference evidence="6" key="2">
    <citation type="submission" date="2020-09" db="EMBL/GenBank/DDBJ databases">
        <authorList>
            <person name="Sun Q."/>
            <person name="Zhou Y."/>
        </authorList>
    </citation>
    <scope>NUCLEOTIDE SEQUENCE</scope>
    <source>
        <strain evidence="6">CGMCC 1.7081</strain>
    </source>
</reference>
<evidence type="ECO:0000313" key="6">
    <source>
        <dbReference type="EMBL" id="GHG80753.1"/>
    </source>
</evidence>
<feature type="transmembrane region" description="Helical" evidence="5">
    <location>
        <begin position="209"/>
        <end position="230"/>
    </location>
</feature>
<evidence type="ECO:0000313" key="7">
    <source>
        <dbReference type="Proteomes" id="UP000611500"/>
    </source>
</evidence>
<comment type="subcellular location">
    <subcellularLocation>
        <location evidence="1">Membrane</location>
        <topology evidence="1">Multi-pass membrane protein</topology>
    </subcellularLocation>
</comment>
<dbReference type="PANTHER" id="PTHR37955:SF1">
    <property type="entry name" value="DEP DOMAIN-CONTAINING PROTEIN"/>
    <property type="match status" value="1"/>
</dbReference>
<dbReference type="InterPro" id="IPR038665">
    <property type="entry name" value="Voltage-dep_anion_channel_sf"/>
</dbReference>